<dbReference type="AlphaFoldDB" id="A0A7U2FA57"/>
<feature type="region of interest" description="Disordered" evidence="2">
    <location>
        <begin position="65"/>
        <end position="109"/>
    </location>
</feature>
<organism evidence="3 4">
    <name type="scientific">Phaeosphaeria nodorum (strain SN15 / ATCC MYA-4574 / FGSC 10173)</name>
    <name type="common">Glume blotch fungus</name>
    <name type="synonym">Parastagonospora nodorum</name>
    <dbReference type="NCBI Taxonomy" id="321614"/>
    <lineage>
        <taxon>Eukaryota</taxon>
        <taxon>Fungi</taxon>
        <taxon>Dikarya</taxon>
        <taxon>Ascomycota</taxon>
        <taxon>Pezizomycotina</taxon>
        <taxon>Dothideomycetes</taxon>
        <taxon>Pleosporomycetidae</taxon>
        <taxon>Pleosporales</taxon>
        <taxon>Pleosporineae</taxon>
        <taxon>Phaeosphaeriaceae</taxon>
        <taxon>Parastagonospora</taxon>
    </lineage>
</organism>
<protein>
    <recommendedName>
        <fullName evidence="5">Ubiquitin interaction motif protein</fullName>
    </recommendedName>
</protein>
<name>A0A7U2FA57_PHANO</name>
<dbReference type="RefSeq" id="XP_001799349.1">
    <property type="nucleotide sequence ID" value="XM_001799297.1"/>
</dbReference>
<dbReference type="PANTHER" id="PTHR39597">
    <property type="entry name" value="UBA DOMAIN-CONTAINING PROTEIN RUP1"/>
    <property type="match status" value="1"/>
</dbReference>
<dbReference type="PANTHER" id="PTHR39597:SF1">
    <property type="entry name" value="UBA DOMAIN-CONTAINING PROTEIN RUP1"/>
    <property type="match status" value="1"/>
</dbReference>
<feature type="region of interest" description="Disordered" evidence="2">
    <location>
        <begin position="152"/>
        <end position="171"/>
    </location>
</feature>
<dbReference type="InterPro" id="IPR055335">
    <property type="entry name" value="Ucp6/RUP1"/>
</dbReference>
<accession>A0A7U2FA57</accession>
<dbReference type="Proteomes" id="UP000663193">
    <property type="component" value="Chromosome 11"/>
</dbReference>
<dbReference type="VEuPathDB" id="FungiDB:JI435_090460"/>
<feature type="coiled-coil region" evidence="1">
    <location>
        <begin position="465"/>
        <end position="499"/>
    </location>
</feature>
<sequence length="757" mass="83717">MATDENVDTLLSFIDGQLSRDEALQLLKISDNNLEAAVNKFFETGPANINKLLKDVVPRWDETAFGGGQNDGVPTSFNIDYGPHSNVQSRAPTRPPSRTSQVSTHLGDAPMQSIENTQESGVVGGSKPAFGPANQDYYPAETWAMVPTSTEVIPDPSPSQRKREEGHPAILKPSPRFNYLPALISILHSIPLFRNALLAPNITQRNYWMGDDWWKGSPALPARVTDTAAEREEAHSLDIIYEAQRLMAFLDNSDRAYATVSSMLELDAWKESRPTMEDEDDDLIKFLILWSAAHEAQVPAAQLNGLIRSIVKIGNDTVENFVLDASVVREGTKKDYSIYDVLDEHLFSSATGSAHLSEPSKVLILRLTSATTNAQGLGCRIPATLYPDRYLEANKPVIDAMFGDMKKYEDDVKEVETTIQRLKYHTPKKEKAKKVETLKLLETSMKAFKPQTENETPDPKDAMVLSQLEALHQSIEAKLAALEEQTKQVRETLHSISSRFKPIVDDGAEALIDLTEPSYPPGQSPQDAMQHPYHLCGVATHFGVIYLLHPDNQSPTPGAQQWWRIQYDTETSSPSLRRDRLTQQEVVERAATESSAALLIYAHASALSVAPIPLSKPLEDFVKKDALNFHEELQTDWQEMDTAAIGDWDKDPPDYEYDWNSMSAQQWHTSARARGDSSATLTPNTEHDGAAGVREMVEVNGGMDAMMGVESSRSSSTIEGDAMEVEHGTAVVADEGAGREGDEVRVQHIEVAEKKGG</sequence>
<evidence type="ECO:0000256" key="2">
    <source>
        <dbReference type="SAM" id="MobiDB-lite"/>
    </source>
</evidence>
<evidence type="ECO:0000313" key="4">
    <source>
        <dbReference type="Proteomes" id="UP000663193"/>
    </source>
</evidence>
<dbReference type="KEGG" id="pno:SNOG_09046"/>
<proteinExistence type="predicted"/>
<dbReference type="EMBL" id="CP069033">
    <property type="protein sequence ID" value="QRD00489.1"/>
    <property type="molecule type" value="Genomic_DNA"/>
</dbReference>
<gene>
    <name evidence="3" type="ORF">JI435_090460</name>
</gene>
<dbReference type="OMA" id="WAMTLFN"/>
<evidence type="ECO:0000313" key="3">
    <source>
        <dbReference type="EMBL" id="QRD00489.1"/>
    </source>
</evidence>
<keyword evidence="4" id="KW-1185">Reference proteome</keyword>
<dbReference type="Pfam" id="PF14555">
    <property type="entry name" value="UBA_4"/>
    <property type="match status" value="1"/>
</dbReference>
<reference evidence="4" key="1">
    <citation type="journal article" date="2021" name="BMC Genomics">
        <title>Chromosome-level genome assembly and manually-curated proteome of model necrotroph Parastagonospora nodorum Sn15 reveals a genome-wide trove of candidate effector homologs, and redundancy of virulence-related functions within an accessory chromosome.</title>
        <authorList>
            <person name="Bertazzoni S."/>
            <person name="Jones D.A.B."/>
            <person name="Phan H.T."/>
            <person name="Tan K.-C."/>
            <person name="Hane J.K."/>
        </authorList>
    </citation>
    <scope>NUCLEOTIDE SEQUENCE [LARGE SCALE GENOMIC DNA]</scope>
    <source>
        <strain evidence="4">SN15 / ATCC MYA-4574 / FGSC 10173)</strain>
    </source>
</reference>
<dbReference type="OrthoDB" id="4489171at2759"/>
<keyword evidence="1" id="KW-0175">Coiled coil</keyword>
<feature type="compositionally biased region" description="Polar residues" evidence="2">
    <location>
        <begin position="85"/>
        <end position="104"/>
    </location>
</feature>
<evidence type="ECO:0000256" key="1">
    <source>
        <dbReference type="SAM" id="Coils"/>
    </source>
</evidence>
<evidence type="ECO:0008006" key="5">
    <source>
        <dbReference type="Google" id="ProtNLM"/>
    </source>
</evidence>